<dbReference type="Gene3D" id="2.40.10.10">
    <property type="entry name" value="Trypsin-like serine proteases"/>
    <property type="match status" value="2"/>
</dbReference>
<proteinExistence type="predicted"/>
<dbReference type="InterPro" id="IPR018114">
    <property type="entry name" value="TRYPSIN_HIS"/>
</dbReference>
<dbReference type="STRING" id="399736.SAMN04489720_0685"/>
<dbReference type="InterPro" id="IPR050966">
    <property type="entry name" value="Glutamyl_endopeptidase"/>
</dbReference>
<keyword evidence="4" id="KW-1185">Reference proteome</keyword>
<dbReference type="PANTHER" id="PTHR15462">
    <property type="entry name" value="SERINE PROTEASE"/>
    <property type="match status" value="1"/>
</dbReference>
<dbReference type="PROSITE" id="PS00134">
    <property type="entry name" value="TRYPSIN_HIS"/>
    <property type="match status" value="1"/>
</dbReference>
<reference evidence="4" key="1">
    <citation type="submission" date="2016-10" db="EMBL/GenBank/DDBJ databases">
        <authorList>
            <person name="Varghese N."/>
            <person name="Submissions S."/>
        </authorList>
    </citation>
    <scope>NUCLEOTIDE SEQUENCE [LARGE SCALE GENOMIC DNA]</scope>
    <source>
        <strain evidence="4">DSM 22002</strain>
    </source>
</reference>
<dbReference type="InterPro" id="IPR009003">
    <property type="entry name" value="Peptidase_S1_PA"/>
</dbReference>
<organism evidence="3 4">
    <name type="scientific">Agrococcus jejuensis</name>
    <dbReference type="NCBI Taxonomy" id="399736"/>
    <lineage>
        <taxon>Bacteria</taxon>
        <taxon>Bacillati</taxon>
        <taxon>Actinomycetota</taxon>
        <taxon>Actinomycetes</taxon>
        <taxon>Micrococcales</taxon>
        <taxon>Microbacteriaceae</taxon>
        <taxon>Agrococcus</taxon>
    </lineage>
</organism>
<dbReference type="EMBL" id="LT629695">
    <property type="protein sequence ID" value="SDH28613.1"/>
    <property type="molecule type" value="Genomic_DNA"/>
</dbReference>
<gene>
    <name evidence="3" type="ORF">SAMN04489720_0685</name>
</gene>
<sequence length="378" mass="39558">MHPSVSDGSPMTTPRRVRAIVVASAAVLALSGCIILPPPIVQPQPLPQPTTQQPQPQPTQTAEPTETVDPSQFVQPDEPIADSDPTPEDVGAYYAGESPITSAGYSPDAATDVILQPTRGTPLVQSQAGLPDTIDGDEYLPDVAPSLTGDLMQSTVGRLDMTDDEGGQYTCSGTVINGETQDIVITAAHCVFSDDTRSEMASITFTPAYDDGAAPFGVWQAEDWWYPQQYITANDRWLDGQDDNGWMGFDFAFMRMAPNEQGQEIEDVVGGQGVSFQAETNGIVFAGYPGDPAPFDAEVQRYCSDSTITYGVGGDPNLGVDCIMGSGASGSGWVSNVDPATGAGLIVAVYSNGAGSDGYGPPLGVTAYNGLVQLQSGG</sequence>
<feature type="compositionally biased region" description="Low complexity" evidence="2">
    <location>
        <begin position="49"/>
        <end position="68"/>
    </location>
</feature>
<evidence type="ECO:0000313" key="4">
    <source>
        <dbReference type="Proteomes" id="UP000198822"/>
    </source>
</evidence>
<evidence type="ECO:0000256" key="1">
    <source>
        <dbReference type="ARBA" id="ARBA00022729"/>
    </source>
</evidence>
<feature type="region of interest" description="Disordered" evidence="2">
    <location>
        <begin position="41"/>
        <end position="105"/>
    </location>
</feature>
<dbReference type="GO" id="GO:0004252">
    <property type="term" value="F:serine-type endopeptidase activity"/>
    <property type="evidence" value="ECO:0007669"/>
    <property type="project" value="InterPro"/>
</dbReference>
<evidence type="ECO:0000313" key="3">
    <source>
        <dbReference type="EMBL" id="SDH28613.1"/>
    </source>
</evidence>
<dbReference type="AlphaFoldDB" id="A0A1G8B6H9"/>
<accession>A0A1G8B6H9</accession>
<dbReference type="SUPFAM" id="SSF50494">
    <property type="entry name" value="Trypsin-like serine proteases"/>
    <property type="match status" value="1"/>
</dbReference>
<dbReference type="InterPro" id="IPR043504">
    <property type="entry name" value="Peptidase_S1_PA_chymotrypsin"/>
</dbReference>
<evidence type="ECO:0000256" key="2">
    <source>
        <dbReference type="SAM" id="MobiDB-lite"/>
    </source>
</evidence>
<keyword evidence="1" id="KW-0732">Signal</keyword>
<protein>
    <recommendedName>
        <fullName evidence="5">V8-like Glu-specific endopeptidase</fullName>
    </recommendedName>
</protein>
<dbReference type="GO" id="GO:0006508">
    <property type="term" value="P:proteolysis"/>
    <property type="evidence" value="ECO:0007669"/>
    <property type="project" value="InterPro"/>
</dbReference>
<name>A0A1G8B6H9_9MICO</name>
<evidence type="ECO:0008006" key="5">
    <source>
        <dbReference type="Google" id="ProtNLM"/>
    </source>
</evidence>
<dbReference type="Proteomes" id="UP000198822">
    <property type="component" value="Chromosome I"/>
</dbReference>